<dbReference type="InterPro" id="IPR057326">
    <property type="entry name" value="KR_dom"/>
</dbReference>
<dbReference type="CDD" id="cd08953">
    <property type="entry name" value="KR_2_SDR_x"/>
    <property type="match status" value="1"/>
</dbReference>
<dbReference type="PANTHER" id="PTHR43775:SF51">
    <property type="entry name" value="INACTIVE PHENOLPHTHIOCEROL SYNTHESIS POLYKETIDE SYNTHASE TYPE I PKS1-RELATED"/>
    <property type="match status" value="1"/>
</dbReference>
<evidence type="ECO:0000313" key="8">
    <source>
        <dbReference type="Proteomes" id="UP001050975"/>
    </source>
</evidence>
<dbReference type="SMART" id="SM00822">
    <property type="entry name" value="PKS_KR"/>
    <property type="match status" value="1"/>
</dbReference>
<dbReference type="GO" id="GO:0004315">
    <property type="term" value="F:3-oxoacyl-[acyl-carrier-protein] synthase activity"/>
    <property type="evidence" value="ECO:0007669"/>
    <property type="project" value="InterPro"/>
</dbReference>
<dbReference type="CDD" id="cd00833">
    <property type="entry name" value="PKS"/>
    <property type="match status" value="1"/>
</dbReference>
<dbReference type="InterPro" id="IPR050091">
    <property type="entry name" value="PKS_NRPS_Biosynth_Enz"/>
</dbReference>
<dbReference type="Pfam" id="PF00109">
    <property type="entry name" value="ketoacyl-synt"/>
    <property type="match status" value="1"/>
</dbReference>
<dbReference type="Pfam" id="PF22621">
    <property type="entry name" value="CurL-like_PKS_C"/>
    <property type="match status" value="1"/>
</dbReference>
<dbReference type="PANTHER" id="PTHR43775">
    <property type="entry name" value="FATTY ACID SYNTHASE"/>
    <property type="match status" value="1"/>
</dbReference>
<dbReference type="InterPro" id="IPR006162">
    <property type="entry name" value="Ppantetheine_attach_site"/>
</dbReference>
<dbReference type="Gene3D" id="3.30.70.250">
    <property type="entry name" value="Malonyl-CoA ACP transacylase, ACP-binding"/>
    <property type="match status" value="1"/>
</dbReference>
<accession>A0AAV3X786</accession>
<keyword evidence="2" id="KW-0596">Phosphopantetheine</keyword>
<feature type="domain" description="Ketosynthase family 3 (KS3)" evidence="6">
    <location>
        <begin position="1"/>
        <end position="427"/>
    </location>
</feature>
<comment type="caution">
    <text evidence="7">The sequence shown here is derived from an EMBL/GenBank/DDBJ whole genome shotgun (WGS) entry which is preliminary data.</text>
</comment>
<dbReference type="InterPro" id="IPR013968">
    <property type="entry name" value="PKS_KR"/>
</dbReference>
<dbReference type="PROSITE" id="PS50075">
    <property type="entry name" value="CARRIER"/>
    <property type="match status" value="1"/>
</dbReference>
<dbReference type="RefSeq" id="WP_307731358.1">
    <property type="nucleotide sequence ID" value="NZ_BLAY01000032.1"/>
</dbReference>
<evidence type="ECO:0000313" key="7">
    <source>
        <dbReference type="EMBL" id="GET37655.1"/>
    </source>
</evidence>
<dbReference type="Pfam" id="PF00550">
    <property type="entry name" value="PP-binding"/>
    <property type="match status" value="1"/>
</dbReference>
<dbReference type="GO" id="GO:0004312">
    <property type="term" value="F:fatty acid synthase activity"/>
    <property type="evidence" value="ECO:0007669"/>
    <property type="project" value="TreeGrafter"/>
</dbReference>
<dbReference type="InterPro" id="IPR009081">
    <property type="entry name" value="PP-bd_ACP"/>
</dbReference>
<dbReference type="Gene3D" id="3.40.47.10">
    <property type="match status" value="1"/>
</dbReference>
<protein>
    <submittedName>
        <fullName evidence="7">Beta-ketoacyl synthase</fullName>
    </submittedName>
</protein>
<dbReference type="Gene3D" id="1.10.1200.10">
    <property type="entry name" value="ACP-like"/>
    <property type="match status" value="1"/>
</dbReference>
<dbReference type="InterPro" id="IPR018201">
    <property type="entry name" value="Ketoacyl_synth_AS"/>
</dbReference>
<proteinExistence type="predicted"/>
<evidence type="ECO:0000256" key="3">
    <source>
        <dbReference type="ARBA" id="ARBA00022553"/>
    </source>
</evidence>
<dbReference type="InterPro" id="IPR001227">
    <property type="entry name" value="Ac_transferase_dom_sf"/>
</dbReference>
<organism evidence="7 8">
    <name type="scientific">Microseira wollei NIES-4236</name>
    <dbReference type="NCBI Taxonomy" id="2530354"/>
    <lineage>
        <taxon>Bacteria</taxon>
        <taxon>Bacillati</taxon>
        <taxon>Cyanobacteriota</taxon>
        <taxon>Cyanophyceae</taxon>
        <taxon>Oscillatoriophycideae</taxon>
        <taxon>Aerosakkonematales</taxon>
        <taxon>Aerosakkonemataceae</taxon>
        <taxon>Microseira</taxon>
    </lineage>
</organism>
<dbReference type="Pfam" id="PF00698">
    <property type="entry name" value="Acyl_transf_1"/>
    <property type="match status" value="1"/>
</dbReference>
<dbReference type="Gene3D" id="3.30.70.3290">
    <property type="match status" value="1"/>
</dbReference>
<evidence type="ECO:0000256" key="4">
    <source>
        <dbReference type="ARBA" id="ARBA00022679"/>
    </source>
</evidence>
<dbReference type="InterPro" id="IPR036291">
    <property type="entry name" value="NAD(P)-bd_dom_sf"/>
</dbReference>
<keyword evidence="8" id="KW-1185">Reference proteome</keyword>
<dbReference type="InterPro" id="IPR014043">
    <property type="entry name" value="Acyl_transferase_dom"/>
</dbReference>
<dbReference type="Pfam" id="PF02801">
    <property type="entry name" value="Ketoacyl-synt_C"/>
    <property type="match status" value="2"/>
</dbReference>
<dbReference type="PROSITE" id="PS52004">
    <property type="entry name" value="KS3_2"/>
    <property type="match status" value="1"/>
</dbReference>
<dbReference type="SUPFAM" id="SSF47336">
    <property type="entry name" value="ACP-like"/>
    <property type="match status" value="1"/>
</dbReference>
<dbReference type="Proteomes" id="UP001050975">
    <property type="component" value="Unassembled WGS sequence"/>
</dbReference>
<keyword evidence="3" id="KW-0597">Phosphoprotein</keyword>
<gene>
    <name evidence="7" type="ORF">MiSe_24090</name>
</gene>
<dbReference type="InterPro" id="IPR014030">
    <property type="entry name" value="Ketoacyl_synth_N"/>
</dbReference>
<dbReference type="InterPro" id="IPR016035">
    <property type="entry name" value="Acyl_Trfase/lysoPLipase"/>
</dbReference>
<dbReference type="GO" id="GO:0031177">
    <property type="term" value="F:phosphopantetheine binding"/>
    <property type="evidence" value="ECO:0007669"/>
    <property type="project" value="InterPro"/>
</dbReference>
<dbReference type="Pfam" id="PF21394">
    <property type="entry name" value="Beta-ketacyl_N"/>
    <property type="match status" value="1"/>
</dbReference>
<dbReference type="SUPFAM" id="SSF51735">
    <property type="entry name" value="NAD(P)-binding Rossmann-fold domains"/>
    <property type="match status" value="2"/>
</dbReference>
<dbReference type="InterPro" id="IPR014031">
    <property type="entry name" value="Ketoacyl_synth_C"/>
</dbReference>
<dbReference type="SMART" id="SM00825">
    <property type="entry name" value="PKS_KS"/>
    <property type="match status" value="1"/>
</dbReference>
<dbReference type="SUPFAM" id="SSF55048">
    <property type="entry name" value="Probable ACP-binding domain of malonyl-CoA ACP transacylase"/>
    <property type="match status" value="1"/>
</dbReference>
<name>A0AAV3X786_9CYAN</name>
<dbReference type="SMART" id="SM00827">
    <property type="entry name" value="PKS_AT"/>
    <property type="match status" value="1"/>
</dbReference>
<sequence>MREGIESISSFYDEELVVYGIDREVLSQPNYVKAGAILEDIEWFDAAFFGFNPREAATCDPQHRLFLECAWEALENAGYNSETYTGQIGTYAGTGWSSYLFNNLHSNREFVESVGGYQTLIGNDKDFLATRVAYKLNLTGPSINIQTACSTSLVAISTACQSLLNYQCDMALAGGVSVFVPHKAGYFYQEGGILSPDGHCRAFDAKAGGTVIGNGAGIVVLKRLEDALADGDRIDAVIKGFAINNDGAGKVGYTAPSVDGQSAAIAQALALAGIEPEAISYIETHGTATALGDPIEIAALTQAFRTSTNRPLQKTNSLTGETPIPQELLEKSNKRGFCAIGSVKTNIGHLDAAAGVTGLIKTVLALKHEQIPPSLHFEQPNPKINFTNSPFYVNTKLSEWKRNGTPRRAGVSSFGIGGTNAHVILEESPIVKQQETPKAEERKHHLLILSARTSSALATARANLAAYLQQHRDLNLADVAYTLQVGRKMFDHRQILVCENIDDAVKALSTLDAQRILTQFNEQMERPIAFMFSGQGSQYVNMGRELYQNQPIFKAQIDCCAELLKPHLKLDLRDILYPNDSQSEAAIRPLQKRISKTGGTPIPQEYLEKSIEQLKQTYITQPALFAIEYALAQLWMAWGVHPQALIGHSIGEYVAATIAGVFTLEEALKLVAIRGQLMQQLPTGKMLSVALSEEEVKPLLGDELAIAAINSDRLCVVSGAEDAIARLQDRLTSQNINCRQLHTSHAFHSAMMNPIVETFAEEVKKVNLKSPKIPFISNVTGTWITAAEAVDPNYWAKHLRETVRFAAGIAELLKQPRILLEIGPGRTLSTFAKQHHNQEQIVLTSVRHPQDLQSDMAFLLNTLGRLWLAGVQIDWSGFYAKERRYRVPLPTYPFERQRYWIEPKEKTNNSSNYVTKIGKKTDVSDWFYLPSWKRIELLQTEQPLQQSCWLVFVDESGVGWQIVNRLKQQGHDVVTVMVGEQFNRISHHLYTINPQNRDDWEALLKELQMLGKVPNAIAHLWSLIPNAQTRSPQQFFERCQHLGLYSLLYLTQALSQQRMTHALQMTVVTNNVHDVTGEEDLCPEKATVLATCKVIPQEYQNIRCRVVDVAISDEIAANKLADKLIVELTAQPPETIVAYRGKHRWVETFEPARLNQTIDGTAKLREQGVYLIAGALGDVSLMLGEYLAQTVRAKLILIEHPDFPDRDEWGKRKIQAIEQLSPEVLFISADVANEAQMEQAIGLSLDRFGEIHGVIYAAEKNDEKSFRPIQQTTINECQWHFQPKVHGLFVLEKVLQGIKLYFCVLQSSISSLVGGFFAHCAANIFMDAFVRKHNQTNSIPWISINWEGWQFWEERQITPTGTTAEWALLPKEGVEAFQKFLSIGQVDRIVVCTTDLQARINQQELKFIRQTEPLKQADSSLHPRGNLPNAYVAPTNEIEQAIANLWQELLGIEKVGIYDNFFELGGHSLLAVQTVSRIREIFQVDLPLRNLIFDTPTIAGLAEVIAEKQPRPEELDEIARLLQEVENLSPDEIQAQLAN</sequence>
<dbReference type="PROSITE" id="PS00606">
    <property type="entry name" value="KS3_1"/>
    <property type="match status" value="1"/>
</dbReference>
<dbReference type="GO" id="GO:0006633">
    <property type="term" value="P:fatty acid biosynthetic process"/>
    <property type="evidence" value="ECO:0007669"/>
    <property type="project" value="InterPro"/>
</dbReference>
<feature type="domain" description="Carrier" evidence="5">
    <location>
        <begin position="1433"/>
        <end position="1509"/>
    </location>
</feature>
<evidence type="ECO:0000259" key="5">
    <source>
        <dbReference type="PROSITE" id="PS50075"/>
    </source>
</evidence>
<dbReference type="SMART" id="SM00823">
    <property type="entry name" value="PKS_PP"/>
    <property type="match status" value="1"/>
</dbReference>
<dbReference type="InterPro" id="IPR049490">
    <property type="entry name" value="C883_1060-like_KR_N"/>
</dbReference>
<evidence type="ECO:0000256" key="1">
    <source>
        <dbReference type="ARBA" id="ARBA00001957"/>
    </source>
</evidence>
<keyword evidence="4" id="KW-0808">Transferase</keyword>
<dbReference type="PROSITE" id="PS00012">
    <property type="entry name" value="PHOSPHOPANTETHEINE"/>
    <property type="match status" value="1"/>
</dbReference>
<dbReference type="InterPro" id="IPR020841">
    <property type="entry name" value="PKS_Beta-ketoAc_synthase_dom"/>
</dbReference>
<dbReference type="Gene3D" id="3.40.50.720">
    <property type="entry name" value="NAD(P)-binding Rossmann-like Domain"/>
    <property type="match status" value="1"/>
</dbReference>
<dbReference type="FunFam" id="1.10.1200.10:FF:000005">
    <property type="entry name" value="Nonribosomal peptide synthetase 1"/>
    <property type="match status" value="1"/>
</dbReference>
<evidence type="ECO:0000256" key="2">
    <source>
        <dbReference type="ARBA" id="ARBA00022450"/>
    </source>
</evidence>
<dbReference type="InterPro" id="IPR036736">
    <property type="entry name" value="ACP-like_sf"/>
</dbReference>
<dbReference type="InterPro" id="IPR016039">
    <property type="entry name" value="Thiolase-like"/>
</dbReference>
<reference evidence="7" key="1">
    <citation type="submission" date="2019-10" db="EMBL/GenBank/DDBJ databases">
        <title>Draft genome sequece of Microseira wollei NIES-4236.</title>
        <authorList>
            <person name="Yamaguchi H."/>
            <person name="Suzuki S."/>
            <person name="Kawachi M."/>
        </authorList>
    </citation>
    <scope>NUCLEOTIDE SEQUENCE</scope>
    <source>
        <strain evidence="7">NIES-4236</strain>
    </source>
</reference>
<dbReference type="InterPro" id="IPR016036">
    <property type="entry name" value="Malonyl_transacylase_ACP-bd"/>
</dbReference>
<dbReference type="SUPFAM" id="SSF53901">
    <property type="entry name" value="Thiolase-like"/>
    <property type="match status" value="1"/>
</dbReference>
<evidence type="ECO:0000259" key="6">
    <source>
        <dbReference type="PROSITE" id="PS52004"/>
    </source>
</evidence>
<dbReference type="Pfam" id="PF08659">
    <property type="entry name" value="KR"/>
    <property type="match status" value="1"/>
</dbReference>
<comment type="cofactor">
    <cofactor evidence="1">
        <name>pantetheine 4'-phosphate</name>
        <dbReference type="ChEBI" id="CHEBI:47942"/>
    </cofactor>
</comment>
<dbReference type="EMBL" id="BLAY01000032">
    <property type="protein sequence ID" value="GET37655.1"/>
    <property type="molecule type" value="Genomic_DNA"/>
</dbReference>
<dbReference type="InterPro" id="IPR020806">
    <property type="entry name" value="PKS_PP-bd"/>
</dbReference>
<dbReference type="SUPFAM" id="SSF52151">
    <property type="entry name" value="FabD/lysophospholipase-like"/>
    <property type="match status" value="1"/>
</dbReference>
<dbReference type="Gene3D" id="3.40.366.10">
    <property type="entry name" value="Malonyl-Coenzyme A Acyl Carrier Protein, domain 2"/>
    <property type="match status" value="1"/>
</dbReference>